<dbReference type="EMBL" id="CP039346">
    <property type="protein sequence ID" value="QCD80730.1"/>
    <property type="molecule type" value="Genomic_DNA"/>
</dbReference>
<proteinExistence type="predicted"/>
<keyword evidence="1" id="KW-0472">Membrane</keyword>
<dbReference type="Proteomes" id="UP000501690">
    <property type="component" value="Linkage Group LG2"/>
</dbReference>
<protein>
    <submittedName>
        <fullName evidence="2">Uncharacterized protein</fullName>
    </submittedName>
</protein>
<evidence type="ECO:0000313" key="2">
    <source>
        <dbReference type="EMBL" id="QCD80730.1"/>
    </source>
</evidence>
<name>A0A4D6KVF4_VIGUN</name>
<gene>
    <name evidence="2" type="ORF">DEO72_LG2g1052</name>
</gene>
<accession>A0A4D6KVF4</accession>
<evidence type="ECO:0000256" key="1">
    <source>
        <dbReference type="SAM" id="Phobius"/>
    </source>
</evidence>
<dbReference type="AlphaFoldDB" id="A0A4D6KVF4"/>
<feature type="transmembrane region" description="Helical" evidence="1">
    <location>
        <begin position="6"/>
        <end position="27"/>
    </location>
</feature>
<reference evidence="2 3" key="1">
    <citation type="submission" date="2019-04" db="EMBL/GenBank/DDBJ databases">
        <title>An improved genome assembly and genetic linkage map for asparagus bean, Vigna unguiculata ssp. sesquipedialis.</title>
        <authorList>
            <person name="Xia Q."/>
            <person name="Zhang R."/>
            <person name="Dong Y."/>
        </authorList>
    </citation>
    <scope>NUCLEOTIDE SEQUENCE [LARGE SCALE GENOMIC DNA]</scope>
    <source>
        <tissue evidence="2">Leaf</tissue>
    </source>
</reference>
<sequence>MTQPHEFSYSLCSTFSFLFHCWGGVVFPDKRVWRGRLERKKLSSAVNSCNGNGGYKVRDLNVEAEKVPADDDDDDDVDWEEG</sequence>
<organism evidence="2 3">
    <name type="scientific">Vigna unguiculata</name>
    <name type="common">Cowpea</name>
    <dbReference type="NCBI Taxonomy" id="3917"/>
    <lineage>
        <taxon>Eukaryota</taxon>
        <taxon>Viridiplantae</taxon>
        <taxon>Streptophyta</taxon>
        <taxon>Embryophyta</taxon>
        <taxon>Tracheophyta</taxon>
        <taxon>Spermatophyta</taxon>
        <taxon>Magnoliopsida</taxon>
        <taxon>eudicotyledons</taxon>
        <taxon>Gunneridae</taxon>
        <taxon>Pentapetalae</taxon>
        <taxon>rosids</taxon>
        <taxon>fabids</taxon>
        <taxon>Fabales</taxon>
        <taxon>Fabaceae</taxon>
        <taxon>Papilionoideae</taxon>
        <taxon>50 kb inversion clade</taxon>
        <taxon>NPAAA clade</taxon>
        <taxon>indigoferoid/millettioid clade</taxon>
        <taxon>Phaseoleae</taxon>
        <taxon>Vigna</taxon>
    </lineage>
</organism>
<evidence type="ECO:0000313" key="3">
    <source>
        <dbReference type="Proteomes" id="UP000501690"/>
    </source>
</evidence>
<keyword evidence="1" id="KW-0812">Transmembrane</keyword>
<keyword evidence="1" id="KW-1133">Transmembrane helix</keyword>
<keyword evidence="3" id="KW-1185">Reference proteome</keyword>